<dbReference type="Proteomes" id="UP000220527">
    <property type="component" value="Unassembled WGS sequence"/>
</dbReference>
<feature type="transmembrane region" description="Helical" evidence="9">
    <location>
        <begin position="64"/>
        <end position="85"/>
    </location>
</feature>
<feature type="transmembrane region" description="Helical" evidence="9">
    <location>
        <begin position="362"/>
        <end position="384"/>
    </location>
</feature>
<feature type="transmembrane region" description="Helical" evidence="9">
    <location>
        <begin position="219"/>
        <end position="238"/>
    </location>
</feature>
<evidence type="ECO:0000256" key="3">
    <source>
        <dbReference type="ARBA" id="ARBA00022475"/>
    </source>
</evidence>
<gene>
    <name evidence="11" type="ORF">CJ255_18225</name>
</gene>
<keyword evidence="3" id="KW-1003">Cell membrane</keyword>
<dbReference type="GO" id="GO:0022857">
    <property type="term" value="F:transmembrane transporter activity"/>
    <property type="evidence" value="ECO:0007669"/>
    <property type="project" value="InterPro"/>
</dbReference>
<dbReference type="OrthoDB" id="9793136at2"/>
<feature type="transmembrane region" description="Helical" evidence="9">
    <location>
        <begin position="338"/>
        <end position="356"/>
    </location>
</feature>
<reference evidence="12" key="1">
    <citation type="submission" date="2017-08" db="EMBL/GenBank/DDBJ databases">
        <authorList>
            <person name="Grouzdev D.S."/>
            <person name="Gaisin V.A."/>
            <person name="Rysina M.S."/>
            <person name="Gorlenko V.M."/>
        </authorList>
    </citation>
    <scope>NUCLEOTIDE SEQUENCE [LARGE SCALE GENOMIC DNA]</scope>
    <source>
        <strain evidence="12">Kir15-3F</strain>
    </source>
</reference>
<dbReference type="GO" id="GO:0005886">
    <property type="term" value="C:plasma membrane"/>
    <property type="evidence" value="ECO:0007669"/>
    <property type="project" value="UniProtKB-SubCell"/>
</dbReference>
<dbReference type="InterPro" id="IPR036259">
    <property type="entry name" value="MFS_trans_sf"/>
</dbReference>
<feature type="domain" description="Major facilitator superfamily (MFS) profile" evidence="10">
    <location>
        <begin position="269"/>
        <end position="457"/>
    </location>
</feature>
<comment type="similarity">
    <text evidence="7">Belongs to the major facilitator superfamily. Drug:H(+) antiporter-3 (DHA3) (TC 2.A.1.21) family.</text>
</comment>
<dbReference type="PANTHER" id="PTHR23513">
    <property type="entry name" value="INTEGRAL MEMBRANE EFFLUX PROTEIN-RELATED"/>
    <property type="match status" value="1"/>
</dbReference>
<feature type="transmembrane region" description="Helical" evidence="9">
    <location>
        <begin position="396"/>
        <end position="418"/>
    </location>
</feature>
<keyword evidence="4 9" id="KW-0812">Transmembrane</keyword>
<dbReference type="InterPro" id="IPR011701">
    <property type="entry name" value="MFS"/>
</dbReference>
<protein>
    <recommendedName>
        <fullName evidence="8">Multidrug efflux pump Tap</fullName>
    </recommendedName>
</protein>
<comment type="caution">
    <text evidence="11">The sequence shown here is derived from an EMBL/GenBank/DDBJ whole genome shotgun (WGS) entry which is preliminary data.</text>
</comment>
<evidence type="ECO:0000256" key="8">
    <source>
        <dbReference type="ARBA" id="ARBA00040914"/>
    </source>
</evidence>
<dbReference type="Gene3D" id="1.20.1250.20">
    <property type="entry name" value="MFS general substrate transporter like domains"/>
    <property type="match status" value="1"/>
</dbReference>
<evidence type="ECO:0000256" key="5">
    <source>
        <dbReference type="ARBA" id="ARBA00022989"/>
    </source>
</evidence>
<name>A0A2A6RF21_9CHLR</name>
<evidence type="ECO:0000256" key="6">
    <source>
        <dbReference type="ARBA" id="ARBA00023136"/>
    </source>
</evidence>
<keyword evidence="6 9" id="KW-0472">Membrane</keyword>
<feature type="transmembrane region" description="Helical" evidence="9">
    <location>
        <begin position="311"/>
        <end position="331"/>
    </location>
</feature>
<accession>A0A2A6RF21</accession>
<comment type="subcellular location">
    <subcellularLocation>
        <location evidence="1">Cell membrane</location>
        <topology evidence="1">Multi-pass membrane protein</topology>
    </subcellularLocation>
</comment>
<dbReference type="InterPro" id="IPR020846">
    <property type="entry name" value="MFS_dom"/>
</dbReference>
<keyword evidence="5 9" id="KW-1133">Transmembrane helix</keyword>
<dbReference type="PROSITE" id="PS50850">
    <property type="entry name" value="MFS"/>
    <property type="match status" value="1"/>
</dbReference>
<evidence type="ECO:0000313" key="12">
    <source>
        <dbReference type="Proteomes" id="UP000220527"/>
    </source>
</evidence>
<dbReference type="AlphaFoldDB" id="A0A2A6RF21"/>
<evidence type="ECO:0000256" key="4">
    <source>
        <dbReference type="ARBA" id="ARBA00022692"/>
    </source>
</evidence>
<evidence type="ECO:0000256" key="7">
    <source>
        <dbReference type="ARBA" id="ARBA00038075"/>
    </source>
</evidence>
<keyword evidence="12" id="KW-1185">Reference proteome</keyword>
<evidence type="ECO:0000313" key="11">
    <source>
        <dbReference type="EMBL" id="PDW01612.1"/>
    </source>
</evidence>
<dbReference type="CDD" id="cd06173">
    <property type="entry name" value="MFS_MefA_like"/>
    <property type="match status" value="1"/>
</dbReference>
<evidence type="ECO:0000256" key="9">
    <source>
        <dbReference type="SAM" id="Phobius"/>
    </source>
</evidence>
<evidence type="ECO:0000259" key="10">
    <source>
        <dbReference type="PROSITE" id="PS50850"/>
    </source>
</evidence>
<dbReference type="SUPFAM" id="SSF103473">
    <property type="entry name" value="MFS general substrate transporter"/>
    <property type="match status" value="1"/>
</dbReference>
<organism evidence="11 12">
    <name type="scientific">Candidatus Viridilinea mediisalina</name>
    <dbReference type="NCBI Taxonomy" id="2024553"/>
    <lineage>
        <taxon>Bacteria</taxon>
        <taxon>Bacillati</taxon>
        <taxon>Chloroflexota</taxon>
        <taxon>Chloroflexia</taxon>
        <taxon>Chloroflexales</taxon>
        <taxon>Chloroflexineae</taxon>
        <taxon>Oscillochloridaceae</taxon>
        <taxon>Candidatus Viridilinea</taxon>
    </lineage>
</organism>
<evidence type="ECO:0000256" key="2">
    <source>
        <dbReference type="ARBA" id="ARBA00022448"/>
    </source>
</evidence>
<feature type="transmembrane region" description="Helical" evidence="9">
    <location>
        <begin position="268"/>
        <end position="291"/>
    </location>
</feature>
<dbReference type="EMBL" id="NQWI01000123">
    <property type="protein sequence ID" value="PDW01612.1"/>
    <property type="molecule type" value="Genomic_DNA"/>
</dbReference>
<feature type="transmembrane region" description="Helical" evidence="9">
    <location>
        <begin position="91"/>
        <end position="112"/>
    </location>
</feature>
<proteinExistence type="inferred from homology"/>
<sequence length="457" mass="48513">MHAHVTAKWAFCESGGPKGKASLAHPPHFSYPTPVNSTQNHELSPNDELGEVVFSGIPFLGLQAANAASLFGSIVAGSALPFIVLELSGSPAAMGITAIVGMIPLLFGMVFAGTIVDRLGYRRASVLADLGNALTLAAMPLLYLTFNAPLLFLLILIFISSLMALPGATAREALLPPVAYRAQLPLERANAVAEMIQGLVFMAGPVAAGLVVANLGPSSALWLNAAAFMLSALVILATQPDRLGRRPQQLDFFQEWMEGVRFLRQDRVIWLLVLLSALIILLGTPLVDLVSPMYTQGLQALTDEPFDLTSFLGMQAAGTVFGAMLYGFLATRMKQRRLLGDGLIAAGITYFAFANLPPLPVLLVNAFFIGMVLGLMNPLLTTAIQQRTPPALRGRIFAIVVGFSLIAAPMGLLVGNLVLNQIGVQPALFAIAICFFVVAGGVLKLRLRGATEVLEEG</sequence>
<feature type="transmembrane region" description="Helical" evidence="9">
    <location>
        <begin position="424"/>
        <end position="443"/>
    </location>
</feature>
<evidence type="ECO:0000256" key="1">
    <source>
        <dbReference type="ARBA" id="ARBA00004651"/>
    </source>
</evidence>
<keyword evidence="2" id="KW-0813">Transport</keyword>
<dbReference type="PANTHER" id="PTHR23513:SF9">
    <property type="entry name" value="ENTEROBACTIN EXPORTER ENTS"/>
    <property type="match status" value="1"/>
</dbReference>
<dbReference type="Pfam" id="PF07690">
    <property type="entry name" value="MFS_1"/>
    <property type="match status" value="2"/>
</dbReference>